<evidence type="ECO:0000256" key="5">
    <source>
        <dbReference type="ARBA" id="ARBA00023136"/>
    </source>
</evidence>
<evidence type="ECO:0000256" key="6">
    <source>
        <dbReference type="SAM" id="Phobius"/>
    </source>
</evidence>
<feature type="transmembrane region" description="Helical" evidence="6">
    <location>
        <begin position="47"/>
        <end position="70"/>
    </location>
</feature>
<feature type="transmembrane region" description="Helical" evidence="6">
    <location>
        <begin position="7"/>
        <end position="27"/>
    </location>
</feature>
<gene>
    <name evidence="7" type="ORF">DW099_19295</name>
</gene>
<feature type="transmembrane region" description="Helical" evidence="6">
    <location>
        <begin position="323"/>
        <end position="343"/>
    </location>
</feature>
<feature type="transmembrane region" description="Helical" evidence="6">
    <location>
        <begin position="355"/>
        <end position="377"/>
    </location>
</feature>
<keyword evidence="5 6" id="KW-0472">Membrane</keyword>
<dbReference type="EMBL" id="QRMS01000010">
    <property type="protein sequence ID" value="RHJ83142.1"/>
    <property type="molecule type" value="Genomic_DNA"/>
</dbReference>
<dbReference type="InterPro" id="IPR002797">
    <property type="entry name" value="Polysacc_synth"/>
</dbReference>
<protein>
    <submittedName>
        <fullName evidence="7">Polysaccharide biosynthesis protein</fullName>
    </submittedName>
</protein>
<accession>A0A415DT90</accession>
<feature type="transmembrane region" description="Helical" evidence="6">
    <location>
        <begin position="160"/>
        <end position="179"/>
    </location>
</feature>
<dbReference type="PANTHER" id="PTHR30250">
    <property type="entry name" value="PST FAMILY PREDICTED COLANIC ACID TRANSPORTER"/>
    <property type="match status" value="1"/>
</dbReference>
<dbReference type="PIRSF" id="PIRSF038958">
    <property type="entry name" value="PG_synth_SpoVB"/>
    <property type="match status" value="1"/>
</dbReference>
<evidence type="ECO:0000256" key="1">
    <source>
        <dbReference type="ARBA" id="ARBA00004651"/>
    </source>
</evidence>
<dbReference type="RefSeq" id="WP_118336724.1">
    <property type="nucleotide sequence ID" value="NZ_AP025567.1"/>
</dbReference>
<dbReference type="InterPro" id="IPR050833">
    <property type="entry name" value="Poly_Biosynth_Transport"/>
</dbReference>
<keyword evidence="3 6" id="KW-0812">Transmembrane</keyword>
<proteinExistence type="predicted"/>
<dbReference type="InterPro" id="IPR024923">
    <property type="entry name" value="PG_synth_SpoVB"/>
</dbReference>
<dbReference type="STRING" id="1776384.GCA_900086585_00281"/>
<dbReference type="Proteomes" id="UP000284841">
    <property type="component" value="Unassembled WGS sequence"/>
</dbReference>
<feature type="transmembrane region" description="Helical" evidence="6">
    <location>
        <begin position="398"/>
        <end position="417"/>
    </location>
</feature>
<keyword evidence="8" id="KW-1185">Reference proteome</keyword>
<organism evidence="7 8">
    <name type="scientific">Emergencia timonensis</name>
    <dbReference type="NCBI Taxonomy" id="1776384"/>
    <lineage>
        <taxon>Bacteria</taxon>
        <taxon>Bacillati</taxon>
        <taxon>Bacillota</taxon>
        <taxon>Clostridia</taxon>
        <taxon>Peptostreptococcales</taxon>
        <taxon>Anaerovoracaceae</taxon>
        <taxon>Emergencia</taxon>
    </lineage>
</organism>
<feature type="transmembrane region" description="Helical" evidence="6">
    <location>
        <begin position="423"/>
        <end position="439"/>
    </location>
</feature>
<evidence type="ECO:0000313" key="8">
    <source>
        <dbReference type="Proteomes" id="UP000284841"/>
    </source>
</evidence>
<dbReference type="CDD" id="cd13124">
    <property type="entry name" value="MATE_SpoVB_like"/>
    <property type="match status" value="1"/>
</dbReference>
<comment type="subcellular location">
    <subcellularLocation>
        <location evidence="1">Cell membrane</location>
        <topology evidence="1">Multi-pass membrane protein</topology>
    </subcellularLocation>
</comment>
<dbReference type="OrthoDB" id="9775950at2"/>
<sequence length="528" mass="56378">MSEKRTFIKGAAILSISGIIVKLLGAALRIPLANKLGAGMAYYNVAYTIYAIFLVLATAGIPVAISRLVSERISMGNGKGAHRVFTTALKLMLVIGLGSFAICYFGAGVISELIKIPDAEISLKAIAPALCIVPMLSAFRGYFQGWQNMAPTAISEIGEQVVRVVVGLGLGFFLFRQGLDVAAAGATFGAGAGALVGILIIVIIYALDARRREVRLLRTSGQEESQRSILKKIAWIAIPIIIGAEIMPIMSTIDTTIIVARLQATGWTADEALDLYSQYGAYCDTLISLPQTFTQAIAVSLVPSIAAFFWQNKIEKVNANIKVSMRLTMIMACPCAVGLYVLARPILTMLYPEQLESAIAAVPTLRVMTIGVILLAISQTTTGALQSIDRQMNPVKNLAIGACAKVVITYLLVGVAAINVKGAAIGTNAAYLIALFLNMRSVKKSTGVKFDIVLTYVKPMAASLIMGICVYASYILLLGYTKDYIATIVSIFAGIAVYAVTVIRLGAISVDELKLVPCGEIMIKLFRL</sequence>
<feature type="transmembrane region" description="Helical" evidence="6">
    <location>
        <begin position="292"/>
        <end position="311"/>
    </location>
</feature>
<dbReference type="PANTHER" id="PTHR30250:SF21">
    <property type="entry name" value="LIPID II FLIPPASE MURJ"/>
    <property type="match status" value="1"/>
</dbReference>
<evidence type="ECO:0000256" key="3">
    <source>
        <dbReference type="ARBA" id="ARBA00022692"/>
    </source>
</evidence>
<dbReference type="AlphaFoldDB" id="A0A415DT90"/>
<feature type="transmembrane region" description="Helical" evidence="6">
    <location>
        <begin position="185"/>
        <end position="207"/>
    </location>
</feature>
<comment type="caution">
    <text evidence="7">The sequence shown here is derived from an EMBL/GenBank/DDBJ whole genome shotgun (WGS) entry which is preliminary data.</text>
</comment>
<keyword evidence="4 6" id="KW-1133">Transmembrane helix</keyword>
<feature type="transmembrane region" description="Helical" evidence="6">
    <location>
        <begin position="233"/>
        <end position="253"/>
    </location>
</feature>
<dbReference type="GO" id="GO:0005886">
    <property type="term" value="C:plasma membrane"/>
    <property type="evidence" value="ECO:0007669"/>
    <property type="project" value="UniProtKB-SubCell"/>
</dbReference>
<keyword evidence="2" id="KW-1003">Cell membrane</keyword>
<feature type="transmembrane region" description="Helical" evidence="6">
    <location>
        <begin position="121"/>
        <end position="139"/>
    </location>
</feature>
<evidence type="ECO:0000313" key="7">
    <source>
        <dbReference type="EMBL" id="RHJ83142.1"/>
    </source>
</evidence>
<evidence type="ECO:0000256" key="4">
    <source>
        <dbReference type="ARBA" id="ARBA00022989"/>
    </source>
</evidence>
<reference evidence="7 8" key="1">
    <citation type="submission" date="2018-08" db="EMBL/GenBank/DDBJ databases">
        <title>A genome reference for cultivated species of the human gut microbiota.</title>
        <authorList>
            <person name="Zou Y."/>
            <person name="Xue W."/>
            <person name="Luo G."/>
        </authorList>
    </citation>
    <scope>NUCLEOTIDE SEQUENCE [LARGE SCALE GENOMIC DNA]</scope>
    <source>
        <strain evidence="7 8">AM07-24</strain>
    </source>
</reference>
<feature type="transmembrane region" description="Helical" evidence="6">
    <location>
        <begin position="460"/>
        <end position="478"/>
    </location>
</feature>
<feature type="transmembrane region" description="Helical" evidence="6">
    <location>
        <begin position="484"/>
        <end position="505"/>
    </location>
</feature>
<dbReference type="Pfam" id="PF01943">
    <property type="entry name" value="Polysacc_synt"/>
    <property type="match status" value="1"/>
</dbReference>
<name>A0A415DT90_9FIRM</name>
<feature type="transmembrane region" description="Helical" evidence="6">
    <location>
        <begin position="91"/>
        <end position="109"/>
    </location>
</feature>
<evidence type="ECO:0000256" key="2">
    <source>
        <dbReference type="ARBA" id="ARBA00022475"/>
    </source>
</evidence>